<keyword evidence="2 5" id="KW-0812">Transmembrane</keyword>
<dbReference type="EMBL" id="JAWWNJ010000034">
    <property type="protein sequence ID" value="KAK7024977.1"/>
    <property type="molecule type" value="Genomic_DNA"/>
</dbReference>
<evidence type="ECO:0000256" key="2">
    <source>
        <dbReference type="ARBA" id="ARBA00022692"/>
    </source>
</evidence>
<organism evidence="7 8">
    <name type="scientific">Favolaschia claudopus</name>
    <dbReference type="NCBI Taxonomy" id="2862362"/>
    <lineage>
        <taxon>Eukaryota</taxon>
        <taxon>Fungi</taxon>
        <taxon>Dikarya</taxon>
        <taxon>Basidiomycota</taxon>
        <taxon>Agaricomycotina</taxon>
        <taxon>Agaricomycetes</taxon>
        <taxon>Agaricomycetidae</taxon>
        <taxon>Agaricales</taxon>
        <taxon>Marasmiineae</taxon>
        <taxon>Mycenaceae</taxon>
        <taxon>Favolaschia</taxon>
    </lineage>
</organism>
<keyword evidence="8" id="KW-1185">Reference proteome</keyword>
<comment type="subcellular location">
    <subcellularLocation>
        <location evidence="1">Membrane</location>
        <topology evidence="1">Multi-pass membrane protein</topology>
    </subcellularLocation>
</comment>
<reference evidence="7 8" key="1">
    <citation type="journal article" date="2024" name="J Genomics">
        <title>Draft genome sequencing and assembly of Favolaschia claudopus CIRM-BRFM 2984 isolated from oak limbs.</title>
        <authorList>
            <person name="Navarro D."/>
            <person name="Drula E."/>
            <person name="Chaduli D."/>
            <person name="Cazenave R."/>
            <person name="Ahrendt S."/>
            <person name="Wang J."/>
            <person name="Lipzen A."/>
            <person name="Daum C."/>
            <person name="Barry K."/>
            <person name="Grigoriev I.V."/>
            <person name="Favel A."/>
            <person name="Rosso M.N."/>
            <person name="Martin F."/>
        </authorList>
    </citation>
    <scope>NUCLEOTIDE SEQUENCE [LARGE SCALE GENOMIC DNA]</scope>
    <source>
        <strain evidence="7 8">CIRM-BRFM 2984</strain>
    </source>
</reference>
<feature type="transmembrane region" description="Helical" evidence="5">
    <location>
        <begin position="44"/>
        <end position="69"/>
    </location>
</feature>
<feature type="transmembrane region" description="Helical" evidence="5">
    <location>
        <begin position="404"/>
        <end position="422"/>
    </location>
</feature>
<dbReference type="Gene3D" id="1.20.1250.20">
    <property type="entry name" value="MFS general substrate transporter like domains"/>
    <property type="match status" value="1"/>
</dbReference>
<dbReference type="InterPro" id="IPR011701">
    <property type="entry name" value="MFS"/>
</dbReference>
<evidence type="ECO:0000256" key="3">
    <source>
        <dbReference type="ARBA" id="ARBA00022989"/>
    </source>
</evidence>
<name>A0AAW0BFT6_9AGAR</name>
<keyword evidence="4 5" id="KW-0472">Membrane</keyword>
<dbReference type="GO" id="GO:0022857">
    <property type="term" value="F:transmembrane transporter activity"/>
    <property type="evidence" value="ECO:0007669"/>
    <property type="project" value="InterPro"/>
</dbReference>
<feature type="transmembrane region" description="Helical" evidence="5">
    <location>
        <begin position="136"/>
        <end position="157"/>
    </location>
</feature>
<evidence type="ECO:0000259" key="6">
    <source>
        <dbReference type="PROSITE" id="PS50850"/>
    </source>
</evidence>
<feature type="transmembrane region" description="Helical" evidence="5">
    <location>
        <begin position="306"/>
        <end position="327"/>
    </location>
</feature>
<accession>A0AAW0BFT6</accession>
<dbReference type="PRINTS" id="PR01036">
    <property type="entry name" value="TCRTETB"/>
</dbReference>
<feature type="domain" description="Major facilitator superfamily (MFS) profile" evidence="6">
    <location>
        <begin position="47"/>
        <end position="493"/>
    </location>
</feature>
<feature type="transmembrane region" description="Helical" evidence="5">
    <location>
        <begin position="199"/>
        <end position="221"/>
    </location>
</feature>
<feature type="transmembrane region" description="Helical" evidence="5">
    <location>
        <begin position="237"/>
        <end position="256"/>
    </location>
</feature>
<feature type="transmembrane region" description="Helical" evidence="5">
    <location>
        <begin position="81"/>
        <end position="98"/>
    </location>
</feature>
<dbReference type="GO" id="GO:0005886">
    <property type="term" value="C:plasma membrane"/>
    <property type="evidence" value="ECO:0007669"/>
    <property type="project" value="TreeGrafter"/>
</dbReference>
<evidence type="ECO:0000256" key="4">
    <source>
        <dbReference type="ARBA" id="ARBA00023136"/>
    </source>
</evidence>
<proteinExistence type="predicted"/>
<dbReference type="PROSITE" id="PS50850">
    <property type="entry name" value="MFS"/>
    <property type="match status" value="1"/>
</dbReference>
<feature type="transmembrane region" description="Helical" evidence="5">
    <location>
        <begin position="110"/>
        <end position="130"/>
    </location>
</feature>
<dbReference type="InterPro" id="IPR036259">
    <property type="entry name" value="MFS_trans_sf"/>
</dbReference>
<gene>
    <name evidence="7" type="ORF">R3P38DRAFT_2952075</name>
</gene>
<dbReference type="PANTHER" id="PTHR23501:SF102">
    <property type="entry name" value="DRUG TRANSPORTER, PUTATIVE (AFU_ORTHOLOGUE AFUA_3G08530)-RELATED"/>
    <property type="match status" value="1"/>
</dbReference>
<protein>
    <submittedName>
        <fullName evidence="7">Efflux pump FUS6</fullName>
    </submittedName>
</protein>
<feature type="transmembrane region" description="Helical" evidence="5">
    <location>
        <begin position="169"/>
        <end position="187"/>
    </location>
</feature>
<dbReference type="InterPro" id="IPR020846">
    <property type="entry name" value="MFS_dom"/>
</dbReference>
<dbReference type="AlphaFoldDB" id="A0AAW0BFT6"/>
<evidence type="ECO:0000256" key="5">
    <source>
        <dbReference type="SAM" id="Phobius"/>
    </source>
</evidence>
<feature type="transmembrane region" description="Helical" evidence="5">
    <location>
        <begin position="507"/>
        <end position="526"/>
    </location>
</feature>
<feature type="transmembrane region" description="Helical" evidence="5">
    <location>
        <begin position="268"/>
        <end position="285"/>
    </location>
</feature>
<comment type="caution">
    <text evidence="7">The sequence shown here is derived from an EMBL/GenBank/DDBJ whole genome shotgun (WGS) entry which is preliminary data.</text>
</comment>
<sequence>MPASLVGATTSRFPPLNPFLWAVLPQTITMEPEKPTQVRRDWRFWMIFACVMLSQFITALELSVVSTALPTIVNTLHGAQFVWIGSAYTLCSTAFVPLSGSLAEIFGRKLLMSGSIVIFAIGSALCGAATSLNFLIAGRAVQGLGAGGLASLCHIILSDLVPLEERGVFNGLIAISYTIANGIGPVVGGSLAQKGQWRWIFYLNIPICGVTLALVSLFLNLRTPPGSFAAKIKKIDFIGNILVVASTTSVMIGLTWGGVQYPWSSPRILTSLILGCIGLVAFLVYEFTVASNPIVPRGLLSTRTSLSGFIQTSMLFIVLICLLYYMPVYFQACMDASPIASGVDIFGLAFSVAPSALLVGLSIAKSRQYRPQIWVSWSLVIIGTGLFTTLTVNSSRAKAIGFQIIPGMGLGMMTAAVFFPILAPLPVESNAHAIALYTFFRNFSNIIAVTVGGTVLQNELAKRLPADFSLQFPQGVAIAYSIIPLIRTLPEPLRHQIRVAFAESLRGVWLVLVGVAGGGLVASLMMEGLRLHTEVDGKWGIEDAKVATVALEDQEMGDVEGRTKTHRLESSQ</sequence>
<feature type="transmembrane region" description="Helical" evidence="5">
    <location>
        <begin position="339"/>
        <end position="361"/>
    </location>
</feature>
<dbReference type="Proteomes" id="UP001362999">
    <property type="component" value="Unassembled WGS sequence"/>
</dbReference>
<evidence type="ECO:0000313" key="7">
    <source>
        <dbReference type="EMBL" id="KAK7024977.1"/>
    </source>
</evidence>
<dbReference type="Pfam" id="PF07690">
    <property type="entry name" value="MFS_1"/>
    <property type="match status" value="1"/>
</dbReference>
<evidence type="ECO:0000313" key="8">
    <source>
        <dbReference type="Proteomes" id="UP001362999"/>
    </source>
</evidence>
<keyword evidence="3 5" id="KW-1133">Transmembrane helix</keyword>
<evidence type="ECO:0000256" key="1">
    <source>
        <dbReference type="ARBA" id="ARBA00004141"/>
    </source>
</evidence>
<dbReference type="PANTHER" id="PTHR23501">
    <property type="entry name" value="MAJOR FACILITATOR SUPERFAMILY"/>
    <property type="match status" value="1"/>
</dbReference>
<dbReference type="SUPFAM" id="SSF103473">
    <property type="entry name" value="MFS general substrate transporter"/>
    <property type="match status" value="1"/>
</dbReference>
<feature type="transmembrane region" description="Helical" evidence="5">
    <location>
        <begin position="373"/>
        <end position="392"/>
    </location>
</feature>